<dbReference type="EMBL" id="LCKT01000042">
    <property type="protein sequence ID" value="KKU03360.1"/>
    <property type="molecule type" value="Genomic_DNA"/>
</dbReference>
<sequence>MNKLFDIPTTIWAKFNGPDLVEVEITATKDSRSKIWGIIVRDDFNPGVAQFGIRGDTPTTIILRPYPGYGKSDLVAQMAYAAACLAQVEDFTVLFNDPKGNGPPTIKNLPIVTGFRVDDHTAREFQKLYVSYMAAKTLKNMIGDLSLSVIDYDTIRSWQVAAEEALRRLRFPDAKRKLNFRELSVVTDAVDLVSRYAEEVRVIRQDQAVANDELREQVDVFAAAIKNCGPLPTFVSRYHELLGAVKVEQIIRQDSVSSFPWAKIRTAMKIIRANTPPVPEKK</sequence>
<dbReference type="AlphaFoldDB" id="A0A0G1Q3X8"/>
<gene>
    <name evidence="1" type="ORF">UX06_C0042G0001</name>
</gene>
<comment type="caution">
    <text evidence="1">The sequence shown here is derived from an EMBL/GenBank/DDBJ whole genome shotgun (WGS) entry which is preliminary data.</text>
</comment>
<evidence type="ECO:0000313" key="2">
    <source>
        <dbReference type="Proteomes" id="UP000034696"/>
    </source>
</evidence>
<organism evidence="1 2">
    <name type="scientific">Candidatus Giovannonibacteria bacterium GW2011_GWA2_45_21</name>
    <dbReference type="NCBI Taxonomy" id="1618649"/>
    <lineage>
        <taxon>Bacteria</taxon>
        <taxon>Candidatus Giovannoniibacteriota</taxon>
    </lineage>
</organism>
<proteinExistence type="predicted"/>
<name>A0A0G1Q3X8_9BACT</name>
<reference evidence="1 2" key="1">
    <citation type="journal article" date="2015" name="Nature">
        <title>rRNA introns, odd ribosomes, and small enigmatic genomes across a large radiation of phyla.</title>
        <authorList>
            <person name="Brown C.T."/>
            <person name="Hug L.A."/>
            <person name="Thomas B.C."/>
            <person name="Sharon I."/>
            <person name="Castelle C.J."/>
            <person name="Singh A."/>
            <person name="Wilkins M.J."/>
            <person name="Williams K.H."/>
            <person name="Banfield J.F."/>
        </authorList>
    </citation>
    <scope>NUCLEOTIDE SEQUENCE [LARGE SCALE GENOMIC DNA]</scope>
</reference>
<accession>A0A0G1Q3X8</accession>
<protein>
    <submittedName>
        <fullName evidence="1">Uncharacterized protein</fullName>
    </submittedName>
</protein>
<dbReference type="Proteomes" id="UP000034696">
    <property type="component" value="Unassembled WGS sequence"/>
</dbReference>
<evidence type="ECO:0000313" key="1">
    <source>
        <dbReference type="EMBL" id="KKU03360.1"/>
    </source>
</evidence>